<dbReference type="AlphaFoldDB" id="A0A1H5U4I2"/>
<dbReference type="EMBL" id="FNVP01000002">
    <property type="protein sequence ID" value="SEF70005.1"/>
    <property type="molecule type" value="Genomic_DNA"/>
</dbReference>
<reference evidence="2" key="1">
    <citation type="submission" date="2016-10" db="EMBL/GenBank/DDBJ databases">
        <authorList>
            <person name="Varghese N."/>
            <person name="Submissions S."/>
        </authorList>
    </citation>
    <scope>NUCLEOTIDE SEQUENCE [LARGE SCALE GENOMIC DNA]</scope>
    <source>
        <strain evidence="2">CGMCC 1.9230</strain>
    </source>
</reference>
<dbReference type="InterPro" id="IPR014710">
    <property type="entry name" value="RmlC-like_jellyroll"/>
</dbReference>
<evidence type="ECO:0000313" key="1">
    <source>
        <dbReference type="EMBL" id="SEF70005.1"/>
    </source>
</evidence>
<keyword evidence="2" id="KW-1185">Reference proteome</keyword>
<dbReference type="Gene3D" id="2.60.120.10">
    <property type="entry name" value="Jelly Rolls"/>
    <property type="match status" value="1"/>
</dbReference>
<proteinExistence type="predicted"/>
<accession>A0A1H5U4I2</accession>
<dbReference type="RefSeq" id="WP_244175185.1">
    <property type="nucleotide sequence ID" value="NZ_FNVP01000002.1"/>
</dbReference>
<sequence>MYNLISQTTGNLFIEVLAETEVAMLLKENQEQFYIKIPKLERFIRILTENSLVANQERLMDNLSLSVKERVEKFCRK</sequence>
<organism evidence="1 2">
    <name type="scientific">Flavobacterium urumqiense</name>
    <dbReference type="NCBI Taxonomy" id="935224"/>
    <lineage>
        <taxon>Bacteria</taxon>
        <taxon>Pseudomonadati</taxon>
        <taxon>Bacteroidota</taxon>
        <taxon>Flavobacteriia</taxon>
        <taxon>Flavobacteriales</taxon>
        <taxon>Flavobacteriaceae</taxon>
        <taxon>Flavobacterium</taxon>
    </lineage>
</organism>
<evidence type="ECO:0000313" key="2">
    <source>
        <dbReference type="Proteomes" id="UP000236737"/>
    </source>
</evidence>
<protein>
    <submittedName>
        <fullName evidence="1">Uncharacterized protein</fullName>
    </submittedName>
</protein>
<dbReference type="Proteomes" id="UP000236737">
    <property type="component" value="Unassembled WGS sequence"/>
</dbReference>
<name>A0A1H5U4I2_9FLAO</name>
<gene>
    <name evidence="1" type="ORF">SAMN04488130_102101</name>
</gene>